<dbReference type="PROSITE" id="PS50931">
    <property type="entry name" value="HTH_LYSR"/>
    <property type="match status" value="1"/>
</dbReference>
<keyword evidence="2" id="KW-0805">Transcription regulation</keyword>
<gene>
    <name evidence="6" type="primary">yofA_1</name>
    <name evidence="6" type="ORF">GALL_194360</name>
</gene>
<organism evidence="6">
    <name type="scientific">mine drainage metagenome</name>
    <dbReference type="NCBI Taxonomy" id="410659"/>
    <lineage>
        <taxon>unclassified sequences</taxon>
        <taxon>metagenomes</taxon>
        <taxon>ecological metagenomes</taxon>
    </lineage>
</organism>
<dbReference type="AlphaFoldDB" id="A0A1J5SA40"/>
<dbReference type="FunFam" id="1.10.10.10:FF:000001">
    <property type="entry name" value="LysR family transcriptional regulator"/>
    <property type="match status" value="1"/>
</dbReference>
<dbReference type="PANTHER" id="PTHR30579:SF8">
    <property type="entry name" value="HTH-TYPE TRANSCRIPTIONAL REGULATOR HDFR"/>
    <property type="match status" value="1"/>
</dbReference>
<evidence type="ECO:0000256" key="2">
    <source>
        <dbReference type="ARBA" id="ARBA00023015"/>
    </source>
</evidence>
<dbReference type="Gene3D" id="1.10.10.10">
    <property type="entry name" value="Winged helix-like DNA-binding domain superfamily/Winged helix DNA-binding domain"/>
    <property type="match status" value="1"/>
</dbReference>
<dbReference type="Pfam" id="PF00126">
    <property type="entry name" value="HTH_1"/>
    <property type="match status" value="1"/>
</dbReference>
<evidence type="ECO:0000256" key="4">
    <source>
        <dbReference type="ARBA" id="ARBA00023163"/>
    </source>
</evidence>
<dbReference type="EMBL" id="MLJW01000117">
    <property type="protein sequence ID" value="OIQ98611.1"/>
    <property type="molecule type" value="Genomic_DNA"/>
</dbReference>
<dbReference type="GO" id="GO:0003677">
    <property type="term" value="F:DNA binding"/>
    <property type="evidence" value="ECO:0007669"/>
    <property type="project" value="UniProtKB-KW"/>
</dbReference>
<accession>A0A1J5SA40</accession>
<dbReference type="Gene3D" id="3.40.190.10">
    <property type="entry name" value="Periplasmic binding protein-like II"/>
    <property type="match status" value="1"/>
</dbReference>
<keyword evidence="4" id="KW-0804">Transcription</keyword>
<dbReference type="SUPFAM" id="SSF46785">
    <property type="entry name" value="Winged helix' DNA-binding domain"/>
    <property type="match status" value="1"/>
</dbReference>
<sequence>MEIDLARTFIEITKTGSFISAAERLFITQTTVTARMHNLEEQLKCRLFVRNRSGATLTENGKHFLTHANQLVQVWEAARRDLPIPIGTEASITIGGEFSLWNPLMLTWLNTHRECHPNIALHVEIGESRTLHQKLEQGLIDLALVHHPEYWVGMQVEQVLEEKLVMVRSTRKSEPYVFIDWGEDFRRQHNAALPQFSSTSLSVNFGPLALIYLQQNGGSGYFRTRVVQAYLQDGTLELVPEAPEFSYPVYLIYLRKKNNDFISTVIEQLKEVINLETDWSQRNFVSF</sequence>
<dbReference type="SUPFAM" id="SSF53850">
    <property type="entry name" value="Periplasmic binding protein-like II"/>
    <property type="match status" value="1"/>
</dbReference>
<evidence type="ECO:0000259" key="5">
    <source>
        <dbReference type="PROSITE" id="PS50931"/>
    </source>
</evidence>
<feature type="domain" description="HTH lysR-type" evidence="5">
    <location>
        <begin position="1"/>
        <end position="58"/>
    </location>
</feature>
<dbReference type="InterPro" id="IPR036390">
    <property type="entry name" value="WH_DNA-bd_sf"/>
</dbReference>
<keyword evidence="3" id="KW-0238">DNA-binding</keyword>
<dbReference type="InterPro" id="IPR000847">
    <property type="entry name" value="LysR_HTH_N"/>
</dbReference>
<protein>
    <submittedName>
        <fullName evidence="6">HTH-type transcriptional regulator YofA</fullName>
    </submittedName>
</protein>
<dbReference type="GO" id="GO:0003700">
    <property type="term" value="F:DNA-binding transcription factor activity"/>
    <property type="evidence" value="ECO:0007669"/>
    <property type="project" value="InterPro"/>
</dbReference>
<dbReference type="InterPro" id="IPR036388">
    <property type="entry name" value="WH-like_DNA-bd_sf"/>
</dbReference>
<evidence type="ECO:0000256" key="3">
    <source>
        <dbReference type="ARBA" id="ARBA00023125"/>
    </source>
</evidence>
<dbReference type="InterPro" id="IPR050176">
    <property type="entry name" value="LTTR"/>
</dbReference>
<proteinExistence type="inferred from homology"/>
<comment type="caution">
    <text evidence="6">The sequence shown here is derived from an EMBL/GenBank/DDBJ whole genome shotgun (WGS) entry which is preliminary data.</text>
</comment>
<dbReference type="PRINTS" id="PR00039">
    <property type="entry name" value="HTHLYSR"/>
</dbReference>
<dbReference type="Pfam" id="PF03466">
    <property type="entry name" value="LysR_substrate"/>
    <property type="match status" value="1"/>
</dbReference>
<comment type="similarity">
    <text evidence="1">Belongs to the LysR transcriptional regulatory family.</text>
</comment>
<evidence type="ECO:0000313" key="6">
    <source>
        <dbReference type="EMBL" id="OIQ98611.1"/>
    </source>
</evidence>
<dbReference type="InterPro" id="IPR005119">
    <property type="entry name" value="LysR_subst-bd"/>
</dbReference>
<dbReference type="CDD" id="cd05466">
    <property type="entry name" value="PBP2_LTTR_substrate"/>
    <property type="match status" value="1"/>
</dbReference>
<name>A0A1J5SA40_9ZZZZ</name>
<evidence type="ECO:0000256" key="1">
    <source>
        <dbReference type="ARBA" id="ARBA00009437"/>
    </source>
</evidence>
<dbReference type="PANTHER" id="PTHR30579">
    <property type="entry name" value="TRANSCRIPTIONAL REGULATOR"/>
    <property type="match status" value="1"/>
</dbReference>
<reference evidence="6" key="1">
    <citation type="submission" date="2016-10" db="EMBL/GenBank/DDBJ databases">
        <title>Sequence of Gallionella enrichment culture.</title>
        <authorList>
            <person name="Poehlein A."/>
            <person name="Muehling M."/>
            <person name="Daniel R."/>
        </authorList>
    </citation>
    <scope>NUCLEOTIDE SEQUENCE</scope>
</reference>